<dbReference type="AlphaFoldDB" id="A0A418JI43"/>
<dbReference type="Proteomes" id="UP000285625">
    <property type="component" value="Unassembled WGS sequence"/>
</dbReference>
<accession>A0A418JI43</accession>
<gene>
    <name evidence="2" type="ORF">BUZ57_08085</name>
</gene>
<reference evidence="2 3" key="1">
    <citation type="journal article" date="2016" name="Front. Microbiol.">
        <title>Comprehensive Phylogenetic Analysis of Bovine Non-aureus Staphylococci Species Based on Whole-Genome Sequencing.</title>
        <authorList>
            <person name="Naushad S."/>
            <person name="Barkema H.W."/>
            <person name="Luby C."/>
            <person name="Condas L.A."/>
            <person name="Nobrega D.B."/>
            <person name="Carson D.A."/>
            <person name="De Buck J."/>
        </authorList>
    </citation>
    <scope>NUCLEOTIDE SEQUENCE [LARGE SCALE GENOMIC DNA]</scope>
    <source>
        <strain evidence="2 3">SNUC 5959</strain>
    </source>
</reference>
<dbReference type="Pfam" id="PF14493">
    <property type="entry name" value="HTH_40"/>
    <property type="match status" value="1"/>
</dbReference>
<organism evidence="2 3">
    <name type="scientific">Staphylococcus hyicus</name>
    <dbReference type="NCBI Taxonomy" id="1284"/>
    <lineage>
        <taxon>Bacteria</taxon>
        <taxon>Bacillati</taxon>
        <taxon>Bacillota</taxon>
        <taxon>Bacilli</taxon>
        <taxon>Bacillales</taxon>
        <taxon>Staphylococcaceae</taxon>
        <taxon>Staphylococcus</taxon>
    </lineage>
</organism>
<sequence>MKTLIQYAYTQASPYKTEKSIYNIIIGKKSHQTFFDAVSLKLFSFYGINKNLSWNTFKSYIDDTNIKIKTIPTSNEATYETLTLTFECLQLLIQTLSNIKHHHTQFMPTTSHVHIHQHVKNLYFQIKSRQLEDNVKNEIYNLFDQLKSKHKHMVIHYFLTGYDESMYTPHQVSLIEGIESDLLKTYIYFDLFYLHALLKDSERFPFLSQCCASLNVSMAVYRTFLDLNEGHSIDKIAKMHRISLNTVYDHIVDLFINNYLTDITPFISNTKECNDFIQYYQENPKQRLKYYKNAFEMFSYFELKLMIIYISKGVHHAN</sequence>
<feature type="domain" description="Helicase Helix-turn-helix" evidence="1">
    <location>
        <begin position="227"/>
        <end position="307"/>
    </location>
</feature>
<name>A0A418JI43_STAHY</name>
<evidence type="ECO:0000259" key="1">
    <source>
        <dbReference type="Pfam" id="PF14493"/>
    </source>
</evidence>
<evidence type="ECO:0000313" key="3">
    <source>
        <dbReference type="Proteomes" id="UP000285625"/>
    </source>
</evidence>
<protein>
    <recommendedName>
        <fullName evidence="1">Helicase Helix-turn-helix domain-containing protein</fullName>
    </recommendedName>
</protein>
<dbReference type="EMBL" id="QXVO01000023">
    <property type="protein sequence ID" value="RIO45282.1"/>
    <property type="molecule type" value="Genomic_DNA"/>
</dbReference>
<dbReference type="RefSeq" id="WP_119635565.1">
    <property type="nucleotide sequence ID" value="NZ_QXVO01000023.1"/>
</dbReference>
<proteinExistence type="predicted"/>
<dbReference type="InterPro" id="IPR029491">
    <property type="entry name" value="Helicase_HTH"/>
</dbReference>
<dbReference type="STRING" id="1284.SHYC_07130"/>
<evidence type="ECO:0000313" key="2">
    <source>
        <dbReference type="EMBL" id="RIO45282.1"/>
    </source>
</evidence>
<comment type="caution">
    <text evidence="2">The sequence shown here is derived from an EMBL/GenBank/DDBJ whole genome shotgun (WGS) entry which is preliminary data.</text>
</comment>